<evidence type="ECO:0000256" key="1">
    <source>
        <dbReference type="ARBA" id="ARBA00004370"/>
    </source>
</evidence>
<evidence type="ECO:0000313" key="8">
    <source>
        <dbReference type="Proteomes" id="UP000075615"/>
    </source>
</evidence>
<dbReference type="OrthoDB" id="9814535at2"/>
<dbReference type="Proteomes" id="UP000075615">
    <property type="component" value="Unassembled WGS sequence"/>
</dbReference>
<keyword evidence="4" id="KW-0472">Membrane</keyword>
<evidence type="ECO:0000256" key="2">
    <source>
        <dbReference type="ARBA" id="ARBA00022692"/>
    </source>
</evidence>
<proteinExistence type="predicted"/>
<evidence type="ECO:0000256" key="3">
    <source>
        <dbReference type="ARBA" id="ARBA00022729"/>
    </source>
</evidence>
<dbReference type="Gene3D" id="2.40.160.50">
    <property type="entry name" value="membrane protein fhac: a member of the omp85/tpsb transporter family"/>
    <property type="match status" value="1"/>
</dbReference>
<keyword evidence="2" id="KW-0812">Transmembrane</keyword>
<dbReference type="InterPro" id="IPR000184">
    <property type="entry name" value="Bac_surfAg_D15"/>
</dbReference>
<dbReference type="InterPro" id="IPR039910">
    <property type="entry name" value="D15-like"/>
</dbReference>
<dbReference type="EMBL" id="LRDB01000008">
    <property type="protein sequence ID" value="KYG80235.1"/>
    <property type="molecule type" value="Genomic_DNA"/>
</dbReference>
<comment type="caution">
    <text evidence="7">The sequence shown here is derived from an EMBL/GenBank/DDBJ whole genome shotgun (WGS) entry which is preliminary data.</text>
</comment>
<dbReference type="PANTHER" id="PTHR12815:SF47">
    <property type="entry name" value="TRANSLOCATION AND ASSEMBLY MODULE SUBUNIT TAMA"/>
    <property type="match status" value="1"/>
</dbReference>
<sequence length="827" mass="94583">MKAYCKLFVKSGNLLFLILFLTILISGCTGVRHLEDGEKLLYKQSIVGVEEANKDALSEQITLTPNTRIPLIGPLGASIYESGENKYDTAEINQDRREYIEKMDKKIASREEDGKSTSKLEMNKKRKLDRLQNKLRNGNFPMRTGTPLAVYDSVSIENSKQKMLTYLNFNGFLKAKVDIETKERQRKVNQKFIISEGPRSYIDSLTLRTGDSTLSNLINASKTKSFLKLGEAYSKDKIDQERQRIESLMKDNGYFNFTKGFIEFDVFFKPNQLDLWVSTVINKPSDKPQHQMYQMDSIIFNSNGSDIPSDTTEYQNVTYVSGLNYYSPKVVDTRLIFRKGDIYNYTNVINTQRQLLAIDMFRYVNINFDTTLIPGKMVTNFYTAPLKKYQITQELGLNVNNNTDSNWPGPFYNLSLKDRNIFGGLEILELNGFAGIEGITKSNSAESSNSNLQYGGNLSLSFPRFITPFPSRKLNLETFNPRTTVSLGYSYTDRREYKRENINGNLAYNWQNLKGNKNYTLTLSDINLIYTPFRSDEFKALLDRLEAQGNTLNLAFEPSFVSSTSFNATLNNDYSNANSPSSFFRYFVEAGGSLLNVTGKGLLNHNKLENYQFLKFQVDYRRYYPLSRERALVLRTNIGIADPYNGRDLPYEKHFFSGGSNSNRAWTPRRLGPGSAFPYLLDDNGDNVKDAEGNLVADRSKDSYRFEQPGEILLELNAEYRANIAGFIDWAFFVDAGNVWKFNDTAPEKPNDAIPLSPGADFKFNRFYKEIAVGAGMGLRFDFSFLVFRFDVGHKIKDPRYAEGERWRKPFQSKNQTVWNIAVGYAF</sequence>
<keyword evidence="8" id="KW-1185">Reference proteome</keyword>
<dbReference type="AlphaFoldDB" id="A0A150XNL0"/>
<feature type="domain" description="Bacterial surface antigen (D15)" evidence="6">
    <location>
        <begin position="413"/>
        <end position="807"/>
    </location>
</feature>
<evidence type="ECO:0000313" key="7">
    <source>
        <dbReference type="EMBL" id="KYG80235.1"/>
    </source>
</evidence>
<dbReference type="PROSITE" id="PS51257">
    <property type="entry name" value="PROKAR_LIPOPROTEIN"/>
    <property type="match status" value="1"/>
</dbReference>
<gene>
    <name evidence="7" type="ORF">AWN68_17180</name>
</gene>
<dbReference type="RefSeq" id="WP_068413832.1">
    <property type="nucleotide sequence ID" value="NZ_LRDB01000008.1"/>
</dbReference>
<evidence type="ECO:0000256" key="5">
    <source>
        <dbReference type="ARBA" id="ARBA00023237"/>
    </source>
</evidence>
<dbReference type="Pfam" id="PF01103">
    <property type="entry name" value="Omp85"/>
    <property type="match status" value="1"/>
</dbReference>
<evidence type="ECO:0000259" key="6">
    <source>
        <dbReference type="Pfam" id="PF01103"/>
    </source>
</evidence>
<name>A0A150XNL0_9BACT</name>
<accession>A0A150XNL0</accession>
<organism evidence="7 8">
    <name type="scientific">Roseivirga echinicomitans</name>
    <dbReference type="NCBI Taxonomy" id="296218"/>
    <lineage>
        <taxon>Bacteria</taxon>
        <taxon>Pseudomonadati</taxon>
        <taxon>Bacteroidota</taxon>
        <taxon>Cytophagia</taxon>
        <taxon>Cytophagales</taxon>
        <taxon>Roseivirgaceae</taxon>
        <taxon>Roseivirga</taxon>
    </lineage>
</organism>
<evidence type="ECO:0000256" key="4">
    <source>
        <dbReference type="ARBA" id="ARBA00023136"/>
    </source>
</evidence>
<dbReference type="GO" id="GO:0019867">
    <property type="term" value="C:outer membrane"/>
    <property type="evidence" value="ECO:0007669"/>
    <property type="project" value="InterPro"/>
</dbReference>
<dbReference type="STRING" id="296218.AWN68_17180"/>
<dbReference type="PANTHER" id="PTHR12815">
    <property type="entry name" value="SORTING AND ASSEMBLY MACHINERY SAMM50 PROTEIN FAMILY MEMBER"/>
    <property type="match status" value="1"/>
</dbReference>
<keyword evidence="3" id="KW-0732">Signal</keyword>
<reference evidence="7 8" key="1">
    <citation type="submission" date="2016-01" db="EMBL/GenBank/DDBJ databases">
        <title>Genome sequencing of Roseivirga echinicomitans KMM 6058.</title>
        <authorList>
            <person name="Selvaratnam C."/>
            <person name="Thevarajoo S."/>
            <person name="Goh K.M."/>
            <person name="Ee R."/>
            <person name="Chan K.-G."/>
            <person name="Chong C.S."/>
        </authorList>
    </citation>
    <scope>NUCLEOTIDE SEQUENCE [LARGE SCALE GENOMIC DNA]</scope>
    <source>
        <strain evidence="7 8">KMM 6058</strain>
    </source>
</reference>
<protein>
    <recommendedName>
        <fullName evidence="6">Bacterial surface antigen (D15) domain-containing protein</fullName>
    </recommendedName>
</protein>
<comment type="subcellular location">
    <subcellularLocation>
        <location evidence="1">Membrane</location>
    </subcellularLocation>
</comment>
<keyword evidence="5" id="KW-0998">Cell outer membrane</keyword>